<dbReference type="Gene3D" id="3.40.50.1220">
    <property type="entry name" value="TPP-binding domain"/>
    <property type="match status" value="1"/>
</dbReference>
<dbReference type="SUPFAM" id="SSF52467">
    <property type="entry name" value="DHS-like NAD/FAD-binding domain"/>
    <property type="match status" value="1"/>
</dbReference>
<accession>A0ABW2J321</accession>
<dbReference type="Pfam" id="PF13289">
    <property type="entry name" value="SIR2_2"/>
    <property type="match status" value="1"/>
</dbReference>
<keyword evidence="2" id="KW-1185">Reference proteome</keyword>
<name>A0ABW2J321_9BURK</name>
<organism evidence="1 2">
    <name type="scientific">Herminiimonas aquatilis</name>
    <dbReference type="NCBI Taxonomy" id="345342"/>
    <lineage>
        <taxon>Bacteria</taxon>
        <taxon>Pseudomonadati</taxon>
        <taxon>Pseudomonadota</taxon>
        <taxon>Betaproteobacteria</taxon>
        <taxon>Burkholderiales</taxon>
        <taxon>Oxalobacteraceae</taxon>
        <taxon>Herminiimonas</taxon>
    </lineage>
</organism>
<proteinExistence type="predicted"/>
<evidence type="ECO:0000313" key="2">
    <source>
        <dbReference type="Proteomes" id="UP001596379"/>
    </source>
</evidence>
<dbReference type="RefSeq" id="WP_382233022.1">
    <property type="nucleotide sequence ID" value="NZ_JBHTCC010000001.1"/>
</dbReference>
<evidence type="ECO:0000313" key="1">
    <source>
        <dbReference type="EMBL" id="MFC7297899.1"/>
    </source>
</evidence>
<comment type="caution">
    <text evidence="1">The sequence shown here is derived from an EMBL/GenBank/DDBJ whole genome shotgun (WGS) entry which is preliminary data.</text>
</comment>
<gene>
    <name evidence="1" type="ORF">ACFQO0_05585</name>
</gene>
<sequence>MRFHENGPNVPDELISSQRRGEVIFFCGAGVSVPAKLPGFLELARDVMRTFGVSKTSNLTLGIQLEQIEQLINAPRDKKIKLPFSLDQTFYLLQQEYGKSAVAHEVLSAVTVSKHAQVDGHADILRLSRNRDGNPQVVTTNFDLLFQQADSKVKSYVPPTLPSVLNGEQINGVVYLHGKWHDTANNPHAADNLVISSADFGRAYLADGWASTFIKNLAQQYVIVLLGYSAEDPPVRYLLEGLHARGVSVKPKIYSFDRGSAEEVSHNWLHRGVTGVAFDEFSALWKTLKTWANYSEEPKDWQREIIKMSQQSPTLLKPYQRGQVAFTISTVEGAKMFFESKPPPPAEWLCVFDSSVRNRKPFKKPYSSEDELYSSQENYALDDDVYLAKDSEETIISGRDYLSELSGDERRIVSTGLTESHTSLPVRLAYLSAWFVQVLDQPISLWWLAGKNNLSSQLKGMIENRLRHLDSSENKQLDAWRSYLERSKDEPSNFDVRLFWFRDAVNVQGWNSRTIRSFEAALKPVSIVKRYDAVPPTDGSKVIETAVRLPDMTGLKIDIPDENLVDVVRVFRSCIEEYLTLTDDSSSNYYPDFLGYGTHQLNDKLYNYVDWFRKLYTRLAQYRPENARNEVNFWSLEDPHFFAPLRLHAWGHQEIWEPHTVLENIQKLPVIFFWRNTQYVVPVVATYWGRVSNEDRNKLLAFVRRGHNEDVSLTDENNKSNEVAYSGPFLLALQEAGCDLDAPFKSLIKRAQSSEHWAPLSERNVYSTSRVMRRTKDTKPDLLLNAPISEIVNILENSKTSGNFSLIINKPFEGLINARCARAYLALAYAMKRDKYPIELWEDLFGLLTQDTPHRLCLCVIERAFRMPENVFHQLRHSIAIFLGKTLPVIAKADLVKAMAIWDKAFEHFVTISCGEINTLQNKRQGLRGYISNAPLGNILKTLITIYSDERMAANKSLKLAYVKKLDKALNATAESRKILINLGITELLWFNYRFPKWTKENLVISLRGDDENHEAAWNGFMYLPYTLTPSLFAMVKPDFLAIFGHFSKWPWGKDLSNKLHSHFLHYCNGKAKEGKYLTEAEAREILQKTDDNGRVNVLYRLSDGGSWKGFQKRFLRNIWPRELKYKSPRVSSALVKIAIENEENFSECVSTILPFMTNLTHGDSSFYSLTDAFIRMSTNHPSEMLSLVNAAIGDETIGSSTQVASILKKIEEVNPEFSNNNRMRRLREHLDHHPY</sequence>
<reference evidence="2" key="1">
    <citation type="journal article" date="2019" name="Int. J. Syst. Evol. Microbiol.">
        <title>The Global Catalogue of Microorganisms (GCM) 10K type strain sequencing project: providing services to taxonomists for standard genome sequencing and annotation.</title>
        <authorList>
            <consortium name="The Broad Institute Genomics Platform"/>
            <consortium name="The Broad Institute Genome Sequencing Center for Infectious Disease"/>
            <person name="Wu L."/>
            <person name="Ma J."/>
        </authorList>
    </citation>
    <scope>NUCLEOTIDE SEQUENCE [LARGE SCALE GENOMIC DNA]</scope>
    <source>
        <strain evidence="2">CCUG 36956</strain>
    </source>
</reference>
<dbReference type="InterPro" id="IPR029035">
    <property type="entry name" value="DHS-like_NAD/FAD-binding_dom"/>
</dbReference>
<protein>
    <submittedName>
        <fullName evidence="1">SIR2 family protein</fullName>
    </submittedName>
</protein>
<dbReference type="EMBL" id="JBHTCC010000001">
    <property type="protein sequence ID" value="MFC7297899.1"/>
    <property type="molecule type" value="Genomic_DNA"/>
</dbReference>
<dbReference type="Proteomes" id="UP001596379">
    <property type="component" value="Unassembled WGS sequence"/>
</dbReference>